<proteinExistence type="inferred from homology"/>
<protein>
    <recommendedName>
        <fullName evidence="4">Protein PNS1</fullName>
    </recommendedName>
</protein>
<dbReference type="InterPro" id="IPR000195">
    <property type="entry name" value="Rab-GAP-TBC_dom"/>
</dbReference>
<feature type="region of interest" description="Disordered" evidence="8">
    <location>
        <begin position="1"/>
        <end position="346"/>
    </location>
</feature>
<gene>
    <name evidence="11" type="ORF">ARAM_004574</name>
</gene>
<feature type="region of interest" description="Disordered" evidence="8">
    <location>
        <begin position="735"/>
        <end position="764"/>
    </location>
</feature>
<feature type="transmembrane region" description="Helical" evidence="9">
    <location>
        <begin position="1267"/>
        <end position="1288"/>
    </location>
</feature>
<dbReference type="Gene3D" id="1.10.8.270">
    <property type="entry name" value="putative rabgap domain of human tbc1 domain family member 14 like domains"/>
    <property type="match status" value="1"/>
</dbReference>
<dbReference type="PANTHER" id="PTHR12385:SF4">
    <property type="entry name" value="PROTEIN PNS1"/>
    <property type="match status" value="1"/>
</dbReference>
<dbReference type="InterPro" id="IPR007603">
    <property type="entry name" value="Choline_transptr-like"/>
</dbReference>
<dbReference type="GO" id="GO:0005886">
    <property type="term" value="C:plasma membrane"/>
    <property type="evidence" value="ECO:0007669"/>
    <property type="project" value="UniProtKB-SubCell"/>
</dbReference>
<reference evidence="11 12" key="1">
    <citation type="submission" date="2015-02" db="EMBL/GenBank/DDBJ databases">
        <title>Draft Genome Sequences of Two Closely-Related Aflatoxigenic Aspergillus Species Obtained from the Cote d'Ivoire.</title>
        <authorList>
            <person name="Moore G.G."/>
            <person name="Beltz S.B."/>
            <person name="Mack B.M."/>
        </authorList>
    </citation>
    <scope>NUCLEOTIDE SEQUENCE [LARGE SCALE GENOMIC DNA]</scope>
    <source>
        <strain evidence="11 12">SRRC1468</strain>
    </source>
</reference>
<feature type="transmembrane region" description="Helical" evidence="9">
    <location>
        <begin position="879"/>
        <end position="900"/>
    </location>
</feature>
<keyword evidence="12" id="KW-1185">Reference proteome</keyword>
<organism evidence="11 12">
    <name type="scientific">Aspergillus rambellii</name>
    <dbReference type="NCBI Taxonomy" id="308745"/>
    <lineage>
        <taxon>Eukaryota</taxon>
        <taxon>Fungi</taxon>
        <taxon>Dikarya</taxon>
        <taxon>Ascomycota</taxon>
        <taxon>Pezizomycotina</taxon>
        <taxon>Eurotiomycetes</taxon>
        <taxon>Eurotiomycetidae</taxon>
        <taxon>Eurotiales</taxon>
        <taxon>Aspergillaceae</taxon>
        <taxon>Aspergillus</taxon>
        <taxon>Aspergillus subgen. Nidulantes</taxon>
    </lineage>
</organism>
<dbReference type="EMBL" id="JZBS01001342">
    <property type="protein sequence ID" value="KKK23108.1"/>
    <property type="molecule type" value="Genomic_DNA"/>
</dbReference>
<feature type="compositionally biased region" description="Pro residues" evidence="8">
    <location>
        <begin position="848"/>
        <end position="857"/>
    </location>
</feature>
<feature type="compositionally biased region" description="Low complexity" evidence="8">
    <location>
        <begin position="190"/>
        <end position="202"/>
    </location>
</feature>
<feature type="compositionally biased region" description="Polar residues" evidence="8">
    <location>
        <begin position="203"/>
        <end position="225"/>
    </location>
</feature>
<dbReference type="InterPro" id="IPR035969">
    <property type="entry name" value="Rab-GAP_TBC_sf"/>
</dbReference>
<feature type="compositionally biased region" description="Pro residues" evidence="8">
    <location>
        <begin position="28"/>
        <end position="44"/>
    </location>
</feature>
<feature type="region of interest" description="Disordered" evidence="8">
    <location>
        <begin position="792"/>
        <end position="857"/>
    </location>
</feature>
<evidence type="ECO:0000256" key="2">
    <source>
        <dbReference type="ARBA" id="ARBA00004651"/>
    </source>
</evidence>
<dbReference type="Pfam" id="PF04515">
    <property type="entry name" value="Choline_transpo"/>
    <property type="match status" value="1"/>
</dbReference>
<dbReference type="STRING" id="308745.A0A0F8UUF1"/>
<accession>A0A0F8UUF1</accession>
<name>A0A0F8UUF1_9EURO</name>
<comment type="function">
    <text evidence="1">Probably involved in transport through the plasma membrane.</text>
</comment>
<dbReference type="Proteomes" id="UP000034291">
    <property type="component" value="Unassembled WGS sequence"/>
</dbReference>
<dbReference type="PROSITE" id="PS50086">
    <property type="entry name" value="TBC_RABGAP"/>
    <property type="match status" value="1"/>
</dbReference>
<feature type="transmembrane region" description="Helical" evidence="9">
    <location>
        <begin position="1023"/>
        <end position="1052"/>
    </location>
</feature>
<comment type="similarity">
    <text evidence="3">Belongs to the CTL (choline transporter-like) family.</text>
</comment>
<feature type="compositionally biased region" description="Basic and acidic residues" evidence="8">
    <location>
        <begin position="179"/>
        <end position="189"/>
    </location>
</feature>
<feature type="compositionally biased region" description="Polar residues" evidence="8">
    <location>
        <begin position="820"/>
        <end position="829"/>
    </location>
</feature>
<evidence type="ECO:0000256" key="6">
    <source>
        <dbReference type="ARBA" id="ARBA00022989"/>
    </source>
</evidence>
<evidence type="ECO:0000256" key="5">
    <source>
        <dbReference type="ARBA" id="ARBA00022692"/>
    </source>
</evidence>
<comment type="subcellular location">
    <subcellularLocation>
        <location evidence="2">Cell membrane</location>
        <topology evidence="2">Multi-pass membrane protein</topology>
    </subcellularLocation>
</comment>
<feature type="transmembrane region" description="Helical" evidence="9">
    <location>
        <begin position="928"/>
        <end position="948"/>
    </location>
</feature>
<evidence type="ECO:0000256" key="8">
    <source>
        <dbReference type="SAM" id="MobiDB-lite"/>
    </source>
</evidence>
<feature type="compositionally biased region" description="Low complexity" evidence="8">
    <location>
        <begin position="279"/>
        <end position="288"/>
    </location>
</feature>
<evidence type="ECO:0000313" key="12">
    <source>
        <dbReference type="Proteomes" id="UP000034291"/>
    </source>
</evidence>
<dbReference type="OrthoDB" id="44736at2759"/>
<evidence type="ECO:0000256" key="4">
    <source>
        <dbReference type="ARBA" id="ARBA00015388"/>
    </source>
</evidence>
<feature type="transmembrane region" description="Helical" evidence="9">
    <location>
        <begin position="983"/>
        <end position="1002"/>
    </location>
</feature>
<feature type="compositionally biased region" description="Low complexity" evidence="8">
    <location>
        <begin position="806"/>
        <end position="819"/>
    </location>
</feature>
<dbReference type="Pfam" id="PF00566">
    <property type="entry name" value="RabGAP-TBC"/>
    <property type="match status" value="1"/>
</dbReference>
<feature type="transmembrane region" description="Helical" evidence="9">
    <location>
        <begin position="955"/>
        <end position="977"/>
    </location>
</feature>
<evidence type="ECO:0000313" key="11">
    <source>
        <dbReference type="EMBL" id="KKK23108.1"/>
    </source>
</evidence>
<feature type="transmembrane region" description="Helical" evidence="9">
    <location>
        <begin position="1164"/>
        <end position="1185"/>
    </location>
</feature>
<comment type="caution">
    <text evidence="11">The sequence shown here is derived from an EMBL/GenBank/DDBJ whole genome shotgun (WGS) entry which is preliminary data.</text>
</comment>
<feature type="transmembrane region" description="Helical" evidence="9">
    <location>
        <begin position="1133"/>
        <end position="1152"/>
    </location>
</feature>
<dbReference type="GO" id="GO:0022857">
    <property type="term" value="F:transmembrane transporter activity"/>
    <property type="evidence" value="ECO:0007669"/>
    <property type="project" value="InterPro"/>
</dbReference>
<feature type="compositionally biased region" description="Basic and acidic residues" evidence="8">
    <location>
        <begin position="314"/>
        <end position="324"/>
    </location>
</feature>
<keyword evidence="5 9" id="KW-0812">Transmembrane</keyword>
<keyword evidence="7 9" id="KW-0472">Membrane</keyword>
<evidence type="ECO:0000256" key="3">
    <source>
        <dbReference type="ARBA" id="ARBA00007168"/>
    </source>
</evidence>
<evidence type="ECO:0000259" key="10">
    <source>
        <dbReference type="PROSITE" id="PS50086"/>
    </source>
</evidence>
<evidence type="ECO:0000256" key="7">
    <source>
        <dbReference type="ARBA" id="ARBA00023136"/>
    </source>
</evidence>
<feature type="domain" description="Rab-GAP TBC" evidence="10">
    <location>
        <begin position="429"/>
        <end position="659"/>
    </location>
</feature>
<dbReference type="PANTHER" id="PTHR12385">
    <property type="entry name" value="CHOLINE TRANSPORTER-LIKE (SLC FAMILY 44)"/>
    <property type="match status" value="1"/>
</dbReference>
<feature type="compositionally biased region" description="Basic residues" evidence="8">
    <location>
        <begin position="54"/>
        <end position="66"/>
    </location>
</feature>
<evidence type="ECO:0000256" key="9">
    <source>
        <dbReference type="SAM" id="Phobius"/>
    </source>
</evidence>
<dbReference type="SMART" id="SM00164">
    <property type="entry name" value="TBC"/>
    <property type="match status" value="1"/>
</dbReference>
<feature type="transmembrane region" description="Helical" evidence="9">
    <location>
        <begin position="1072"/>
        <end position="1090"/>
    </location>
</feature>
<sequence>MVTENADFRYPPQAPLGEHDISSRRRIPAPPRLDPLRINPPFPRPSTADGLRPPHSHRPPLPRSPRRPPAYPPRSDSASRSVSPRLWLDDGSPIQRPTYHMPRFPPYERATKSPPTEGEMEHLPRQMTPPDQTDLPMPMSASRLNHKRSKGYRPQERRAHTPSPHGLALPRNPYNHHTRPADPYREDALRSSMNSAMTSRSSIEQASGTERSSVLTKSSSITDLSPDTPDGSYEKDEGMSVEDAISMYLDGFSDVTEEPASPDLLDDPKLKPLSPPLPADLSLDANPPDDLPIEPPSSHADPADPTLLNQQSFGEERSDEKPPEELVEPSSPIQPPPSPRSVDSKIMLPGIVPPPLIANSESRDCYGFRKATTYVTLEQYEAWNTSYADFAANRRLKWAELLSENGLPTAQPTTFPAKSSKVKRYVRKGIPPEYRGAAWFWYAGGYDHLNRNPGLYDQLVKQAMESPSDDDKEHIERDLHRTFPDNIHFKPEQPSQSGNLGASAGSSIPGRGSVIVETEMIRSLRRVLYAFAIHNPQIGYTQSLNFITGLLLLFLSEEKTFWMLHIVTSVYLPSTHEISLEGANIDLWILMVLLRDSLPNVYNKIAGSGPGKSKTPALSVHSRLPDITLGLTNWLMSVFIGTLPLETTLRVWDVFFYEGSKTFFRVSMAIFKACEKDILAVSDPMEVFQVVQTVPKKLLDANALLDDSFVRRNRFGQGRIEELRASRRAAVRQEKLRRSQAMSKGQLHAATDEWPTRSKTPIPGIERSFADSWRQMRHHAFRTATMSGQAAGYYDPSQSYGDVEAQQKAQQQPQQQPQQSGQDFNTIQQAHDEYQSNDGVDGQRGPEPKPPQEPPPTYNQAVYGFDDAFKVEQPKFHDLWAGLLFIAVFLGYVAVSGVAIHRYAKYYGFNGSGIYDSSNTFSLDTNTLVLFIFVLCVALAFSWAYFLAARYFPKLFIWVTGILNIVLALATGIYYIARKEYGGGIVFVVFGVFAIICFISWIPRIPFTAFMLEIAIDVLRRYGHMFVVSAIGGLVAVAFSAWFSVTLVSIYVAYEPGANPACTNGGGGGGCSTARVIGLVVYVTFAMYWFSEWVKNTVHTTIAGVYGSWYFFANTPRGMPQGATRGAFRRATTYSFGSISFGSLIIAVINMLRQACSVAQRQEAAQGNLVGTIMLWILGCFISLLDWLVTLFNRYAFCHIALYGKAYIPAAKDTWTMMKDRGVDALVTDCLIGPVLTMGSVFVSYVCALLAYLYLQFTRPSYNSDGSFTPVIMAFAFVMGLQICQIFMTPISSGIETIFSAMAWDPQVLIQNHPELYYRMVHLYPRVQQAIHA</sequence>
<evidence type="ECO:0000256" key="1">
    <source>
        <dbReference type="ARBA" id="ARBA00002957"/>
    </source>
</evidence>
<feature type="transmembrane region" description="Helical" evidence="9">
    <location>
        <begin position="1231"/>
        <end position="1255"/>
    </location>
</feature>
<dbReference type="SUPFAM" id="SSF47923">
    <property type="entry name" value="Ypt/Rab-GAP domain of gyp1p"/>
    <property type="match status" value="2"/>
</dbReference>
<keyword evidence="6 9" id="KW-1133">Transmembrane helix</keyword>
<dbReference type="FunFam" id="1.10.472.80:FF:000050">
    <property type="entry name" value="GTPase activating protein (Gyp3)"/>
    <property type="match status" value="1"/>
</dbReference>
<dbReference type="Gene3D" id="1.10.472.80">
    <property type="entry name" value="Ypt/Rab-GAP domain of gyp1p, domain 3"/>
    <property type="match status" value="1"/>
</dbReference>